<sequence>MMQLTLSGLVVGRGRRALTPPLDLRLSAGEALVVTGPNGAGKSTLLRTLAGLLAPLAGAIAIEGATAGDGEAARRPIEASHYLGHRNAMKPGRTAGAELAFWRAFLGRPAFSPDEALAAVGLEGAGALAVGALSAGQQRRAALARLLVSDRPLWLLDEPTTALDSASQARIATLCRERLASGGIVIAATHQPLDLGPARTLALEPPLPVEALVADAGGWDEIG</sequence>
<dbReference type="InterPro" id="IPR003439">
    <property type="entry name" value="ABC_transporter-like_ATP-bd"/>
</dbReference>
<dbReference type="Pfam" id="PF00005">
    <property type="entry name" value="ABC_tran"/>
    <property type="match status" value="1"/>
</dbReference>
<evidence type="ECO:0000256" key="4">
    <source>
        <dbReference type="ARBA" id="ARBA00022748"/>
    </source>
</evidence>
<reference evidence="9 10" key="1">
    <citation type="submission" date="2020-08" db="EMBL/GenBank/DDBJ databases">
        <title>Genomic Encyclopedia of Type Strains, Phase IV (KMG-IV): sequencing the most valuable type-strain genomes for metagenomic binning, comparative biology and taxonomic classification.</title>
        <authorList>
            <person name="Goeker M."/>
        </authorList>
    </citation>
    <scope>NUCLEOTIDE SEQUENCE [LARGE SCALE GENOMIC DNA]</scope>
    <source>
        <strain evidence="9 10">DSM 25024</strain>
    </source>
</reference>
<dbReference type="PANTHER" id="PTHR43499">
    <property type="entry name" value="ABC TRANSPORTER I FAMILY MEMBER 1"/>
    <property type="match status" value="1"/>
</dbReference>
<dbReference type="InterPro" id="IPR017871">
    <property type="entry name" value="ABC_transporter-like_CS"/>
</dbReference>
<dbReference type="GO" id="GO:0017004">
    <property type="term" value="P:cytochrome complex assembly"/>
    <property type="evidence" value="ECO:0007669"/>
    <property type="project" value="UniProtKB-KW"/>
</dbReference>
<keyword evidence="10" id="KW-1185">Reference proteome</keyword>
<dbReference type="Gene3D" id="3.40.50.300">
    <property type="entry name" value="P-loop containing nucleotide triphosphate hydrolases"/>
    <property type="match status" value="1"/>
</dbReference>
<dbReference type="GO" id="GO:0016887">
    <property type="term" value="F:ATP hydrolysis activity"/>
    <property type="evidence" value="ECO:0007669"/>
    <property type="project" value="InterPro"/>
</dbReference>
<comment type="similarity">
    <text evidence="1">Belongs to the ABC transporter superfamily.</text>
</comment>
<accession>A0A7W6FTI1</accession>
<dbReference type="InterPro" id="IPR003593">
    <property type="entry name" value="AAA+_ATPase"/>
</dbReference>
<evidence type="ECO:0000256" key="6">
    <source>
        <dbReference type="ARBA" id="ARBA00022967"/>
    </source>
</evidence>
<dbReference type="PANTHER" id="PTHR43499:SF1">
    <property type="entry name" value="ABC TRANSPORTER I FAMILY MEMBER 1"/>
    <property type="match status" value="1"/>
</dbReference>
<keyword evidence="5" id="KW-0067">ATP-binding</keyword>
<keyword evidence="4" id="KW-0201">Cytochrome c-type biogenesis</keyword>
<proteinExistence type="inferred from homology"/>
<dbReference type="InterPro" id="IPR027417">
    <property type="entry name" value="P-loop_NTPase"/>
</dbReference>
<comment type="caution">
    <text evidence="9">The sequence shown here is derived from an EMBL/GenBank/DDBJ whole genome shotgun (WGS) entry which is preliminary data.</text>
</comment>
<dbReference type="PROSITE" id="PS50893">
    <property type="entry name" value="ABC_TRANSPORTER_2"/>
    <property type="match status" value="1"/>
</dbReference>
<evidence type="ECO:0000313" key="9">
    <source>
        <dbReference type="EMBL" id="MBB3934037.1"/>
    </source>
</evidence>
<dbReference type="NCBIfam" id="TIGR01189">
    <property type="entry name" value="ccmA"/>
    <property type="match status" value="1"/>
</dbReference>
<dbReference type="GO" id="GO:0022857">
    <property type="term" value="F:transmembrane transporter activity"/>
    <property type="evidence" value="ECO:0007669"/>
    <property type="project" value="InterPro"/>
</dbReference>
<evidence type="ECO:0000256" key="2">
    <source>
        <dbReference type="ARBA" id="ARBA00022448"/>
    </source>
</evidence>
<keyword evidence="3" id="KW-0547">Nucleotide-binding</keyword>
<dbReference type="Proteomes" id="UP000531216">
    <property type="component" value="Unassembled WGS sequence"/>
</dbReference>
<dbReference type="GO" id="GO:0005524">
    <property type="term" value="F:ATP binding"/>
    <property type="evidence" value="ECO:0007669"/>
    <property type="project" value="UniProtKB-KW"/>
</dbReference>
<feature type="domain" description="ABC transporter" evidence="8">
    <location>
        <begin position="4"/>
        <end position="222"/>
    </location>
</feature>
<dbReference type="InterPro" id="IPR005895">
    <property type="entry name" value="ABC_transptr_haem_export_CcmA"/>
</dbReference>
<evidence type="ECO:0000256" key="3">
    <source>
        <dbReference type="ARBA" id="ARBA00022741"/>
    </source>
</evidence>
<keyword evidence="6" id="KW-1278">Translocase</keyword>
<keyword evidence="7" id="KW-0472">Membrane</keyword>
<evidence type="ECO:0000256" key="1">
    <source>
        <dbReference type="ARBA" id="ARBA00005417"/>
    </source>
</evidence>
<gene>
    <name evidence="9" type="ORF">GGR05_000148</name>
</gene>
<dbReference type="AlphaFoldDB" id="A0A7W6FTI1"/>
<dbReference type="EMBL" id="JACIDO010000001">
    <property type="protein sequence ID" value="MBB3934037.1"/>
    <property type="molecule type" value="Genomic_DNA"/>
</dbReference>
<evidence type="ECO:0000259" key="8">
    <source>
        <dbReference type="PROSITE" id="PS50893"/>
    </source>
</evidence>
<keyword evidence="2" id="KW-0813">Transport</keyword>
<dbReference type="PROSITE" id="PS00211">
    <property type="entry name" value="ABC_TRANSPORTER_1"/>
    <property type="match status" value="1"/>
</dbReference>
<evidence type="ECO:0000313" key="10">
    <source>
        <dbReference type="Proteomes" id="UP000531216"/>
    </source>
</evidence>
<dbReference type="SUPFAM" id="SSF52540">
    <property type="entry name" value="P-loop containing nucleoside triphosphate hydrolases"/>
    <property type="match status" value="1"/>
</dbReference>
<protein>
    <submittedName>
        <fullName evidence="9">Heme exporter protein A</fullName>
    </submittedName>
</protein>
<dbReference type="SMART" id="SM00382">
    <property type="entry name" value="AAA"/>
    <property type="match status" value="1"/>
</dbReference>
<evidence type="ECO:0000256" key="7">
    <source>
        <dbReference type="ARBA" id="ARBA00023136"/>
    </source>
</evidence>
<organism evidence="9 10">
    <name type="scientific">Aureimonas phyllosphaerae</name>
    <dbReference type="NCBI Taxonomy" id="1166078"/>
    <lineage>
        <taxon>Bacteria</taxon>
        <taxon>Pseudomonadati</taxon>
        <taxon>Pseudomonadota</taxon>
        <taxon>Alphaproteobacteria</taxon>
        <taxon>Hyphomicrobiales</taxon>
        <taxon>Aurantimonadaceae</taxon>
        <taxon>Aureimonas</taxon>
    </lineage>
</organism>
<evidence type="ECO:0000256" key="5">
    <source>
        <dbReference type="ARBA" id="ARBA00022840"/>
    </source>
</evidence>
<name>A0A7W6FTI1_9HYPH</name>